<evidence type="ECO:0000313" key="2">
    <source>
        <dbReference type="Proteomes" id="UP000823775"/>
    </source>
</evidence>
<protein>
    <submittedName>
        <fullName evidence="1">Uncharacterized protein</fullName>
    </submittedName>
</protein>
<gene>
    <name evidence="1" type="ORF">HAX54_021947</name>
</gene>
<proteinExistence type="predicted"/>
<dbReference type="Proteomes" id="UP000823775">
    <property type="component" value="Unassembled WGS sequence"/>
</dbReference>
<organism evidence="1 2">
    <name type="scientific">Datura stramonium</name>
    <name type="common">Jimsonweed</name>
    <name type="synonym">Common thornapple</name>
    <dbReference type="NCBI Taxonomy" id="4076"/>
    <lineage>
        <taxon>Eukaryota</taxon>
        <taxon>Viridiplantae</taxon>
        <taxon>Streptophyta</taxon>
        <taxon>Embryophyta</taxon>
        <taxon>Tracheophyta</taxon>
        <taxon>Spermatophyta</taxon>
        <taxon>Magnoliopsida</taxon>
        <taxon>eudicotyledons</taxon>
        <taxon>Gunneridae</taxon>
        <taxon>Pentapetalae</taxon>
        <taxon>asterids</taxon>
        <taxon>lamiids</taxon>
        <taxon>Solanales</taxon>
        <taxon>Solanaceae</taxon>
        <taxon>Solanoideae</taxon>
        <taxon>Datureae</taxon>
        <taxon>Datura</taxon>
    </lineage>
</organism>
<sequence>MQLNERKMVIANDVQKLNRDSLIKSAILNQDDATVNVKIRDVEQCATGDVSNVIQVENSLSNLEEIKNFLKDKGKATTSHIEGEWVGLTRNGIGSPINKGPK</sequence>
<evidence type="ECO:0000313" key="1">
    <source>
        <dbReference type="EMBL" id="MCD9638172.1"/>
    </source>
</evidence>
<feature type="non-terminal residue" evidence="1">
    <location>
        <position position="102"/>
    </location>
</feature>
<keyword evidence="2" id="KW-1185">Reference proteome</keyword>
<name>A0ABS8UV10_DATST</name>
<accession>A0ABS8UV10</accession>
<reference evidence="1 2" key="1">
    <citation type="journal article" date="2021" name="BMC Genomics">
        <title>Datura genome reveals duplications of psychoactive alkaloid biosynthetic genes and high mutation rate following tissue culture.</title>
        <authorList>
            <person name="Rajewski A."/>
            <person name="Carter-House D."/>
            <person name="Stajich J."/>
            <person name="Litt A."/>
        </authorList>
    </citation>
    <scope>NUCLEOTIDE SEQUENCE [LARGE SCALE GENOMIC DNA]</scope>
    <source>
        <strain evidence="1">AR-01</strain>
    </source>
</reference>
<comment type="caution">
    <text evidence="1">The sequence shown here is derived from an EMBL/GenBank/DDBJ whole genome shotgun (WGS) entry which is preliminary data.</text>
</comment>
<dbReference type="EMBL" id="JACEIK010002638">
    <property type="protein sequence ID" value="MCD9638172.1"/>
    <property type="molecule type" value="Genomic_DNA"/>
</dbReference>